<feature type="compositionally biased region" description="Polar residues" evidence="1">
    <location>
        <begin position="528"/>
        <end position="547"/>
    </location>
</feature>
<organism evidence="2 3">
    <name type="scientific">Pythium oligandrum</name>
    <name type="common">Mycoparasitic fungus</name>
    <dbReference type="NCBI Taxonomy" id="41045"/>
    <lineage>
        <taxon>Eukaryota</taxon>
        <taxon>Sar</taxon>
        <taxon>Stramenopiles</taxon>
        <taxon>Oomycota</taxon>
        <taxon>Peronosporomycetes</taxon>
        <taxon>Pythiales</taxon>
        <taxon>Pythiaceae</taxon>
        <taxon>Pythium</taxon>
    </lineage>
</organism>
<gene>
    <name evidence="2" type="ORF">Poli38472_009184</name>
</gene>
<feature type="compositionally biased region" description="Low complexity" evidence="1">
    <location>
        <begin position="497"/>
        <end position="514"/>
    </location>
</feature>
<dbReference type="OrthoDB" id="70049at2759"/>
<protein>
    <submittedName>
        <fullName evidence="2">Uncharacterized protein</fullName>
    </submittedName>
</protein>
<dbReference type="AlphaFoldDB" id="A0A8K1CK99"/>
<feature type="region of interest" description="Disordered" evidence="1">
    <location>
        <begin position="292"/>
        <end position="318"/>
    </location>
</feature>
<feature type="compositionally biased region" description="Polar residues" evidence="1">
    <location>
        <begin position="43"/>
        <end position="52"/>
    </location>
</feature>
<dbReference type="EMBL" id="SPLM01000038">
    <property type="protein sequence ID" value="TMW65017.1"/>
    <property type="molecule type" value="Genomic_DNA"/>
</dbReference>
<dbReference type="Proteomes" id="UP000794436">
    <property type="component" value="Unassembled WGS sequence"/>
</dbReference>
<proteinExistence type="predicted"/>
<keyword evidence="3" id="KW-1185">Reference proteome</keyword>
<evidence type="ECO:0000313" key="3">
    <source>
        <dbReference type="Proteomes" id="UP000794436"/>
    </source>
</evidence>
<sequence length="629" mass="70746">MMSARPSTAATQPRKALLGPSTITASAASRSRPYSAGLPNGDAASTSPTRVATQGVPGGKDKANTSSEELIRDLERKVRKIVEQKRAESDKLRFAVAKKRDEVEKAKLILQDLLKDSEALGLRYNLLQGIENLDGEDDNNAPEEEDPTRLQPIASISRRPVYSKHTKINELESKLERRAKETHTVYLRTLVLEHIKKRLVHERMVISQETNQLKHQFAELNHETQELHKKEIVAGEAVNQIQTRLAQQKDEMAANVRRFRHELALRQKWAREKAKFEKYYNDQLQAIGAKAQAPMTEMSEDTPPRTPQTRGGATSPIGTLRARKSSTLDNHAHEEAMEALCKQAFQRIGVDSRVEAIDPEEIIHICLSHEELRKELDAKHDESVEHIAHLREQIERLRSIAREEIPLSTRGTSQKIETKQLEISSLERQLATVVDQYVFVEETVRPIKMGLQQVLQNISNDTVNMDNMSALEKTLVDSCEEMMRLMRESHPEADSTSPIKAAPSPAPIRSPSIIPEEEADEGSDTKSQESSLPVESENQLGDLTNSSSKDILSIESFTSPFNVRIQPKERGNYYVPGLDAPLARHDAEEDVDDTVFEVMDRAMVKRVSSVLVCTAHGKKSKQKQVQETD</sequence>
<feature type="compositionally biased region" description="Polar residues" evidence="1">
    <location>
        <begin position="1"/>
        <end position="11"/>
    </location>
</feature>
<feature type="region of interest" description="Disordered" evidence="1">
    <location>
        <begin position="488"/>
        <end position="547"/>
    </location>
</feature>
<comment type="caution">
    <text evidence="2">The sequence shown here is derived from an EMBL/GenBank/DDBJ whole genome shotgun (WGS) entry which is preliminary data.</text>
</comment>
<evidence type="ECO:0000256" key="1">
    <source>
        <dbReference type="SAM" id="MobiDB-lite"/>
    </source>
</evidence>
<feature type="region of interest" description="Disordered" evidence="1">
    <location>
        <begin position="1"/>
        <end position="66"/>
    </location>
</feature>
<evidence type="ECO:0000313" key="2">
    <source>
        <dbReference type="EMBL" id="TMW65017.1"/>
    </source>
</evidence>
<name>A0A8K1CK99_PYTOL</name>
<reference evidence="2" key="1">
    <citation type="submission" date="2019-03" db="EMBL/GenBank/DDBJ databases">
        <title>Long read genome sequence of the mycoparasitic Pythium oligandrum ATCC 38472 isolated from sugarbeet rhizosphere.</title>
        <authorList>
            <person name="Gaulin E."/>
        </authorList>
    </citation>
    <scope>NUCLEOTIDE SEQUENCE</scope>
    <source>
        <strain evidence="2">ATCC 38472_TT</strain>
    </source>
</reference>
<feature type="compositionally biased region" description="Low complexity" evidence="1">
    <location>
        <begin position="25"/>
        <end position="36"/>
    </location>
</feature>
<accession>A0A8K1CK99</accession>